<dbReference type="PROSITE" id="PS51186">
    <property type="entry name" value="GNAT"/>
    <property type="match status" value="1"/>
</dbReference>
<protein>
    <submittedName>
        <fullName evidence="4">Histone acetyltransferase HPA2</fullName>
    </submittedName>
</protein>
<dbReference type="AlphaFoldDB" id="B4RA38"/>
<dbReference type="Proteomes" id="UP000001868">
    <property type="component" value="Chromosome"/>
</dbReference>
<organism evidence="4 5">
    <name type="scientific">Phenylobacterium zucineum (strain HLK1)</name>
    <dbReference type="NCBI Taxonomy" id="450851"/>
    <lineage>
        <taxon>Bacteria</taxon>
        <taxon>Pseudomonadati</taxon>
        <taxon>Pseudomonadota</taxon>
        <taxon>Alphaproteobacteria</taxon>
        <taxon>Caulobacterales</taxon>
        <taxon>Caulobacteraceae</taxon>
        <taxon>Phenylobacterium</taxon>
    </lineage>
</organism>
<keyword evidence="2" id="KW-0012">Acyltransferase</keyword>
<evidence type="ECO:0000313" key="5">
    <source>
        <dbReference type="Proteomes" id="UP000001868"/>
    </source>
</evidence>
<dbReference type="GO" id="GO:0016747">
    <property type="term" value="F:acyltransferase activity, transferring groups other than amino-acyl groups"/>
    <property type="evidence" value="ECO:0007669"/>
    <property type="project" value="InterPro"/>
</dbReference>
<dbReference type="InterPro" id="IPR050832">
    <property type="entry name" value="Bact_Acetyltransf"/>
</dbReference>
<evidence type="ECO:0000256" key="2">
    <source>
        <dbReference type="ARBA" id="ARBA00023315"/>
    </source>
</evidence>
<proteinExistence type="predicted"/>
<accession>B4RA38</accession>
<dbReference type="eggNOG" id="COG0456">
    <property type="taxonomic scope" value="Bacteria"/>
</dbReference>
<evidence type="ECO:0000256" key="1">
    <source>
        <dbReference type="ARBA" id="ARBA00022679"/>
    </source>
</evidence>
<dbReference type="InterPro" id="IPR016181">
    <property type="entry name" value="Acyl_CoA_acyltransferase"/>
</dbReference>
<keyword evidence="1 4" id="KW-0808">Transferase</keyword>
<keyword evidence="5" id="KW-1185">Reference proteome</keyword>
<dbReference type="KEGG" id="pzu:PHZ_c3133"/>
<evidence type="ECO:0000313" key="4">
    <source>
        <dbReference type="EMBL" id="ACG79542.1"/>
    </source>
</evidence>
<dbReference type="Gene3D" id="3.40.630.30">
    <property type="match status" value="1"/>
</dbReference>
<gene>
    <name evidence="4" type="ordered locus">PHZ_c3133</name>
</gene>
<dbReference type="EMBL" id="CP000747">
    <property type="protein sequence ID" value="ACG79542.1"/>
    <property type="molecule type" value="Genomic_DNA"/>
</dbReference>
<dbReference type="Pfam" id="PF00583">
    <property type="entry name" value="Acetyltransf_1"/>
    <property type="match status" value="1"/>
</dbReference>
<dbReference type="PANTHER" id="PTHR43877:SF2">
    <property type="entry name" value="AMINOALKYLPHOSPHONATE N-ACETYLTRANSFERASE-RELATED"/>
    <property type="match status" value="1"/>
</dbReference>
<dbReference type="PANTHER" id="PTHR43877">
    <property type="entry name" value="AMINOALKYLPHOSPHONATE N-ACETYLTRANSFERASE-RELATED-RELATED"/>
    <property type="match status" value="1"/>
</dbReference>
<dbReference type="CDD" id="cd04301">
    <property type="entry name" value="NAT_SF"/>
    <property type="match status" value="1"/>
</dbReference>
<reference evidence="4 5" key="1">
    <citation type="journal article" date="2008" name="BMC Genomics">
        <title>Complete genome of Phenylobacterium zucineum - a novel facultative intracellular bacterium isolated from human erythroleukemia cell line K562.</title>
        <authorList>
            <person name="Luo Y."/>
            <person name="Xu X."/>
            <person name="Ding Z."/>
            <person name="Liu Z."/>
            <person name="Zhang B."/>
            <person name="Yan Z."/>
            <person name="Sun J."/>
            <person name="Hu S."/>
            <person name="Hu X."/>
        </authorList>
    </citation>
    <scope>NUCLEOTIDE SEQUENCE [LARGE SCALE GENOMIC DNA]</scope>
    <source>
        <strain evidence="4 5">HLK1</strain>
    </source>
</reference>
<evidence type="ECO:0000259" key="3">
    <source>
        <dbReference type="PROSITE" id="PS51186"/>
    </source>
</evidence>
<dbReference type="HOGENOM" id="CLU_013985_11_9_5"/>
<dbReference type="STRING" id="450851.PHZ_c3133"/>
<name>B4RA38_PHEZH</name>
<dbReference type="SUPFAM" id="SSF55729">
    <property type="entry name" value="Acyl-CoA N-acyltransferases (Nat)"/>
    <property type="match status" value="1"/>
</dbReference>
<dbReference type="InterPro" id="IPR000182">
    <property type="entry name" value="GNAT_dom"/>
</dbReference>
<feature type="domain" description="N-acetyltransferase" evidence="3">
    <location>
        <begin position="15"/>
        <end position="164"/>
    </location>
</feature>
<sequence length="164" mass="18338">MAPESGQRHHPEGSMEIVEFEPRYAEAFRTLNEAWISRHFTLEAKDREVLEDPQGKIIDPGGRIFIALQDGRPVGCVALIRMADGGYEVAKMTVSEAARRSGLGRRLMERCIEAGREAGAPRLYLETNSGLAPALGLYRAMGFRDLAPTDTEYARCDVWMERPL</sequence>